<dbReference type="KEGG" id="vg:65128501"/>
<accession>A0A7M1RWK0</accession>
<dbReference type="GeneID" id="65128501"/>
<dbReference type="InterPro" id="IPR029052">
    <property type="entry name" value="Metallo-depent_PP-like"/>
</dbReference>
<dbReference type="Gene3D" id="3.60.21.10">
    <property type="match status" value="1"/>
</dbReference>
<dbReference type="RefSeq" id="YP_010110207.1">
    <property type="nucleotide sequence ID" value="NC_055868.1"/>
</dbReference>
<dbReference type="EMBL" id="MT774375">
    <property type="protein sequence ID" value="QOR58049.1"/>
    <property type="molecule type" value="Genomic_DNA"/>
</dbReference>
<name>A0A7M1RWK0_9CAUD</name>
<organism evidence="1 2">
    <name type="scientific">uncultured phage cr50_1</name>
    <dbReference type="NCBI Taxonomy" id="2772059"/>
    <lineage>
        <taxon>Viruses</taxon>
        <taxon>Duplodnaviria</taxon>
        <taxon>Heunggongvirae</taxon>
        <taxon>Uroviricota</taxon>
        <taxon>Caudoviricetes</taxon>
        <taxon>Crassvirales</taxon>
        <taxon>Suoliviridae</taxon>
        <taxon>Boorivirinae</taxon>
        <taxon>Cohcovirus</taxon>
        <taxon>Cohcovirus hiberniae</taxon>
    </lineage>
</organism>
<proteinExistence type="predicted"/>
<protein>
    <submittedName>
        <fullName evidence="1">Phosphodiesterase</fullName>
    </submittedName>
</protein>
<dbReference type="Proteomes" id="UP000593838">
    <property type="component" value="Segment"/>
</dbReference>
<evidence type="ECO:0000313" key="2">
    <source>
        <dbReference type="Proteomes" id="UP000593838"/>
    </source>
</evidence>
<sequence>MIWFTSDLHFFHDRILEFHPKRKKIFGDTVEKAKEAMIQLWNSRVNKKDTIYILGDLAFGEVEDKRKLFQRLNGNKVLILGNHDKVPDHLKCYFNHITQIKNIKFKKSVYNFLHKDLEVIMCHFPILSWEHKDKGSVMIHGHCHGKVDKINTDSKELRVDVGIDGNLANYDLISLEKLANHFTKIEKDNEHGMVK</sequence>
<reference evidence="1 2" key="1">
    <citation type="submission" date="2020-07" db="EMBL/GenBank/DDBJ databases">
        <title>Taxonomic proposal: Crassvirales, a new order of highly abundant and diverse bacterial viruses.</title>
        <authorList>
            <person name="Shkoporov A.N."/>
            <person name="Stockdale S.R."/>
            <person name="Guerin E."/>
            <person name="Ross R.P."/>
            <person name="Hill C."/>
        </authorList>
    </citation>
    <scope>NUCLEOTIDE SEQUENCE [LARGE SCALE GENOMIC DNA]</scope>
</reference>
<evidence type="ECO:0000313" key="1">
    <source>
        <dbReference type="EMBL" id="QOR58049.1"/>
    </source>
</evidence>
<dbReference type="SUPFAM" id="SSF56300">
    <property type="entry name" value="Metallo-dependent phosphatases"/>
    <property type="match status" value="1"/>
</dbReference>
<keyword evidence="2" id="KW-1185">Reference proteome</keyword>